<dbReference type="EMBL" id="ML770140">
    <property type="protein sequence ID" value="KAE9384468.1"/>
    <property type="molecule type" value="Genomic_DNA"/>
</dbReference>
<feature type="region of interest" description="Disordered" evidence="1">
    <location>
        <begin position="1"/>
        <end position="20"/>
    </location>
</feature>
<accession>A0A6A4GG64</accession>
<evidence type="ECO:0000313" key="3">
    <source>
        <dbReference type="Proteomes" id="UP000799118"/>
    </source>
</evidence>
<feature type="compositionally biased region" description="Polar residues" evidence="1">
    <location>
        <begin position="1"/>
        <end position="13"/>
    </location>
</feature>
<proteinExistence type="predicted"/>
<name>A0A6A4GG64_9AGAR</name>
<reference evidence="2" key="1">
    <citation type="journal article" date="2019" name="Environ. Microbiol.">
        <title>Fungal ecological strategies reflected in gene transcription - a case study of two litter decomposers.</title>
        <authorList>
            <person name="Barbi F."/>
            <person name="Kohler A."/>
            <person name="Barry K."/>
            <person name="Baskaran P."/>
            <person name="Daum C."/>
            <person name="Fauchery L."/>
            <person name="Ihrmark K."/>
            <person name="Kuo A."/>
            <person name="LaButti K."/>
            <person name="Lipzen A."/>
            <person name="Morin E."/>
            <person name="Grigoriev I.V."/>
            <person name="Henrissat B."/>
            <person name="Lindahl B."/>
            <person name="Martin F."/>
        </authorList>
    </citation>
    <scope>NUCLEOTIDE SEQUENCE</scope>
    <source>
        <strain evidence="2">JB14</strain>
    </source>
</reference>
<protein>
    <submittedName>
        <fullName evidence="2">Uncharacterized protein</fullName>
    </submittedName>
</protein>
<dbReference type="Proteomes" id="UP000799118">
    <property type="component" value="Unassembled WGS sequence"/>
</dbReference>
<evidence type="ECO:0000256" key="1">
    <source>
        <dbReference type="SAM" id="MobiDB-lite"/>
    </source>
</evidence>
<keyword evidence="3" id="KW-1185">Reference proteome</keyword>
<organism evidence="2 3">
    <name type="scientific">Gymnopus androsaceus JB14</name>
    <dbReference type="NCBI Taxonomy" id="1447944"/>
    <lineage>
        <taxon>Eukaryota</taxon>
        <taxon>Fungi</taxon>
        <taxon>Dikarya</taxon>
        <taxon>Basidiomycota</taxon>
        <taxon>Agaricomycotina</taxon>
        <taxon>Agaricomycetes</taxon>
        <taxon>Agaricomycetidae</taxon>
        <taxon>Agaricales</taxon>
        <taxon>Marasmiineae</taxon>
        <taxon>Omphalotaceae</taxon>
        <taxon>Gymnopus</taxon>
    </lineage>
</organism>
<evidence type="ECO:0000313" key="2">
    <source>
        <dbReference type="EMBL" id="KAE9384468.1"/>
    </source>
</evidence>
<gene>
    <name evidence="2" type="ORF">BT96DRAFT_652351</name>
</gene>
<dbReference type="Gene3D" id="1.20.58.80">
    <property type="entry name" value="Phosphotransferase system, lactose/cellobiose-type IIA subunit"/>
    <property type="match status" value="1"/>
</dbReference>
<dbReference type="AlphaFoldDB" id="A0A6A4GG64"/>
<sequence length="147" mass="16213">MSSPQPTTVSADRTGTLAGDQSLESIESFLLLAQECRNEAEEALAKGDLKNAIAALTRNVSFLDGLSSWTSESRAMRTFLERSSMISQLQSIQNEEHKTDTELPSRLGQFKLPGYPASGPLLQLPDHRRTAVTSIASFYIPSKERFH</sequence>